<reference evidence="1 2" key="1">
    <citation type="submission" date="2009-01" db="EMBL/GenBank/DDBJ databases">
        <authorList>
            <person name="Fulton L."/>
            <person name="Clifton S."/>
            <person name="Chinwalla A.T."/>
            <person name="Mitreva M."/>
            <person name="Sodergren E."/>
            <person name="Weinstock G."/>
            <person name="Clifton S."/>
            <person name="Dooling D.J."/>
            <person name="Fulton B."/>
            <person name="Minx P."/>
            <person name="Pepin K.H."/>
            <person name="Johnson M."/>
            <person name="Bhonagiri V."/>
            <person name="Nash W.E."/>
            <person name="Mardis E.R."/>
            <person name="Wilson R.K."/>
        </authorList>
    </citation>
    <scope>NUCLEOTIDE SEQUENCE [LARGE SCALE GENOMIC DNA]</scope>
    <source>
        <strain evidence="1 2">ATCC 23834</strain>
    </source>
</reference>
<protein>
    <submittedName>
        <fullName evidence="1">Uncharacterized protein</fullName>
    </submittedName>
</protein>
<evidence type="ECO:0000313" key="1">
    <source>
        <dbReference type="EMBL" id="EEG24390.1"/>
    </source>
</evidence>
<dbReference type="AlphaFoldDB" id="C0DUJ2"/>
<evidence type="ECO:0000313" key="2">
    <source>
        <dbReference type="Proteomes" id="UP000005837"/>
    </source>
</evidence>
<sequence>MRAVIVFQVACDCDEGYLKVSFEYCVTRIRKEIARWEQK</sequence>
<comment type="caution">
    <text evidence="1">The sequence shown here is derived from an EMBL/GenBank/DDBJ whole genome shotgun (WGS) entry which is preliminary data.</text>
</comment>
<organism evidence="1 2">
    <name type="scientific">Eikenella corrodens ATCC 23834</name>
    <dbReference type="NCBI Taxonomy" id="546274"/>
    <lineage>
        <taxon>Bacteria</taxon>
        <taxon>Pseudomonadati</taxon>
        <taxon>Pseudomonadota</taxon>
        <taxon>Betaproteobacteria</taxon>
        <taxon>Neisseriales</taxon>
        <taxon>Neisseriaceae</taxon>
        <taxon>Eikenella</taxon>
    </lineage>
</organism>
<dbReference type="EMBL" id="ACEA01000017">
    <property type="protein sequence ID" value="EEG24390.1"/>
    <property type="molecule type" value="Genomic_DNA"/>
</dbReference>
<gene>
    <name evidence="1" type="ORF">EIKCOROL_01024</name>
</gene>
<dbReference type="HOGENOM" id="CLU_3308899_0_0_4"/>
<proteinExistence type="predicted"/>
<dbReference type="Proteomes" id="UP000005837">
    <property type="component" value="Unassembled WGS sequence"/>
</dbReference>
<accession>C0DUJ2</accession>
<name>C0DUJ2_EIKCO</name>